<accession>A0ABP0PGW4</accession>
<dbReference type="EMBL" id="CAXAMN010023117">
    <property type="protein sequence ID" value="CAK9075281.1"/>
    <property type="molecule type" value="Genomic_DNA"/>
</dbReference>
<feature type="transmembrane region" description="Helical" evidence="1">
    <location>
        <begin position="352"/>
        <end position="373"/>
    </location>
</feature>
<keyword evidence="3" id="KW-1185">Reference proteome</keyword>
<keyword evidence="1" id="KW-0812">Transmembrane</keyword>
<evidence type="ECO:0000313" key="2">
    <source>
        <dbReference type="EMBL" id="CAK9075281.1"/>
    </source>
</evidence>
<gene>
    <name evidence="2" type="ORF">CCMP2556_LOCUS37075</name>
</gene>
<evidence type="ECO:0000256" key="1">
    <source>
        <dbReference type="SAM" id="Phobius"/>
    </source>
</evidence>
<comment type="caution">
    <text evidence="2">The sequence shown here is derived from an EMBL/GenBank/DDBJ whole genome shotgun (WGS) entry which is preliminary data.</text>
</comment>
<feature type="transmembrane region" description="Helical" evidence="1">
    <location>
        <begin position="86"/>
        <end position="112"/>
    </location>
</feature>
<organism evidence="2 3">
    <name type="scientific">Durusdinium trenchii</name>
    <dbReference type="NCBI Taxonomy" id="1381693"/>
    <lineage>
        <taxon>Eukaryota</taxon>
        <taxon>Sar</taxon>
        <taxon>Alveolata</taxon>
        <taxon>Dinophyceae</taxon>
        <taxon>Suessiales</taxon>
        <taxon>Symbiodiniaceae</taxon>
        <taxon>Durusdinium</taxon>
    </lineage>
</organism>
<dbReference type="Proteomes" id="UP001642484">
    <property type="component" value="Unassembled WGS sequence"/>
</dbReference>
<proteinExistence type="predicted"/>
<keyword evidence="1" id="KW-0472">Membrane</keyword>
<evidence type="ECO:0000313" key="3">
    <source>
        <dbReference type="Proteomes" id="UP001642484"/>
    </source>
</evidence>
<reference evidence="2 3" key="1">
    <citation type="submission" date="2024-02" db="EMBL/GenBank/DDBJ databases">
        <authorList>
            <person name="Chen Y."/>
            <person name="Shah S."/>
            <person name="Dougan E. K."/>
            <person name="Thang M."/>
            <person name="Chan C."/>
        </authorList>
    </citation>
    <scope>NUCLEOTIDE SEQUENCE [LARGE SCALE GENOMIC DNA]</scope>
</reference>
<keyword evidence="1" id="KW-1133">Transmembrane helix</keyword>
<protein>
    <submittedName>
        <fullName evidence="2">Uncharacterized protein</fullName>
    </submittedName>
</protein>
<name>A0ABP0PGW4_9DINO</name>
<sequence length="402" mass="46251">MKTQNHLGVGHSWIGLPMTSSYCDRHWLTLVAGESWQYQADTGGWSMFQALYLHSAQLAESPRAATEFLHVMFPPKRSSFRNPNDASCALGLWILLVVAFIAFVAMTLRSFWEDVQRPTRESVSNERLQMPTVRLDVCELKVFQRSLNYSLLEHLLLERELEFLMPNGTEFWHRDVLDRHQVPQVEVGPMKCLRLFSMQEVPQESILPYHRWFLQLQGPIPKELQRLNYSYVNGLFIRPSLANASHPVSQRQESFLKIYVPFLAKNRTTIVRSLVALEKWSDSLGGRYGAPHEDTFYFDDSRIIPEALDANPMVVQQMPLLGHRLKVVLPVPTSMVRVHHHINDIMADIVTVLGRLASGIFIFSLLTVMFPAIREEKYHFFCHWPFLGLGNPSELDALLQPA</sequence>